<dbReference type="RefSeq" id="WP_067670251.1">
    <property type="nucleotide sequence ID" value="NZ_CBCSIK010000004.1"/>
</dbReference>
<dbReference type="GO" id="GO:0043683">
    <property type="term" value="P:type IV pilus assembly"/>
    <property type="evidence" value="ECO:0007669"/>
    <property type="project" value="InterPro"/>
</dbReference>
<feature type="compositionally biased region" description="Basic and acidic residues" evidence="2">
    <location>
        <begin position="236"/>
        <end position="245"/>
    </location>
</feature>
<keyword evidence="3" id="KW-0472">Membrane</keyword>
<feature type="coiled-coil region" evidence="1">
    <location>
        <begin position="70"/>
        <end position="117"/>
    </location>
</feature>
<dbReference type="PANTHER" id="PTHR39555:SF1">
    <property type="entry name" value="TYPE IV PILUS INNER MEMBRANE COMPONENT PILO"/>
    <property type="match status" value="1"/>
</dbReference>
<keyword evidence="5" id="KW-1185">Reference proteome</keyword>
<organism evidence="4 5">
    <name type="scientific">Acinetobacter pragensis</name>
    <dbReference type="NCBI Taxonomy" id="1806892"/>
    <lineage>
        <taxon>Bacteria</taxon>
        <taxon>Pseudomonadati</taxon>
        <taxon>Pseudomonadota</taxon>
        <taxon>Gammaproteobacteria</taxon>
        <taxon>Moraxellales</taxon>
        <taxon>Moraxellaceae</taxon>
        <taxon>Acinetobacter</taxon>
    </lineage>
</organism>
<evidence type="ECO:0000313" key="4">
    <source>
        <dbReference type="EMBL" id="KYQ71362.1"/>
    </source>
</evidence>
<feature type="transmembrane region" description="Helical" evidence="3">
    <location>
        <begin position="43"/>
        <end position="65"/>
    </location>
</feature>
<dbReference type="Proteomes" id="UP000076276">
    <property type="component" value="Unassembled WGS sequence"/>
</dbReference>
<comment type="caution">
    <text evidence="4">The sequence shown here is derived from an EMBL/GenBank/DDBJ whole genome shotgun (WGS) entry which is preliminary data.</text>
</comment>
<dbReference type="Pfam" id="PF04350">
    <property type="entry name" value="PilO"/>
    <property type="match status" value="1"/>
</dbReference>
<feature type="region of interest" description="Disordered" evidence="2">
    <location>
        <begin position="221"/>
        <end position="252"/>
    </location>
</feature>
<dbReference type="InterPro" id="IPR014717">
    <property type="entry name" value="Transl_elong_EF1B/ribsomal_bS6"/>
</dbReference>
<name>A0A151Y009_9GAMM</name>
<dbReference type="EMBL" id="LUAW01000028">
    <property type="protein sequence ID" value="KYQ71362.1"/>
    <property type="molecule type" value="Genomic_DNA"/>
</dbReference>
<dbReference type="STRING" id="1806892.AZH43_15195"/>
<sequence>MSREEFEELTQDTIAAPKKKMTLDKFLQQFNTLDTNNYGSWPLSVKITCWIFIILLVLALGYFLAIKGKMDDISNANAQEQNLLNEFREKDSKLRNLQQYQMQLQEMEARFNQQLEQLPKETEIPGLVEDINLTGVNSGLKFKNIRLEPEVKQEFFIEQPIAIDATGDYHSFGAFVSGISGLSRIVTLHDFEIIASENKEKRSDIPKVDYSLKAKTYRYIGNSDNAEPETAAQQKSQDKSAKPEVKAAGASK</sequence>
<evidence type="ECO:0000256" key="2">
    <source>
        <dbReference type="SAM" id="MobiDB-lite"/>
    </source>
</evidence>
<keyword evidence="3" id="KW-1133">Transmembrane helix</keyword>
<protein>
    <recommendedName>
        <fullName evidence="6">Pilus assembly protein PilP</fullName>
    </recommendedName>
</protein>
<dbReference type="InterPro" id="IPR007445">
    <property type="entry name" value="PilO"/>
</dbReference>
<dbReference type="AlphaFoldDB" id="A0A151Y009"/>
<reference evidence="4 5" key="1">
    <citation type="submission" date="2016-03" db="EMBL/GenBank/DDBJ databases">
        <title>Acinetobacter genomospecies 28 strain ANC 4149.</title>
        <authorList>
            <person name="Radolfova-Krizova L."/>
            <person name="Nemec A."/>
        </authorList>
    </citation>
    <scope>NUCLEOTIDE SEQUENCE [LARGE SCALE GENOMIC DNA]</scope>
    <source>
        <strain evidence="4 5">ANC 4149</strain>
    </source>
</reference>
<gene>
    <name evidence="4" type="ORF">AZH43_15195</name>
</gene>
<dbReference type="Gene3D" id="3.30.70.60">
    <property type="match status" value="1"/>
</dbReference>
<dbReference type="PANTHER" id="PTHR39555">
    <property type="entry name" value="FIMBRIAL ASSEMBLY PROTEIN PILO-LIKE PROTEIN-RELATED"/>
    <property type="match status" value="1"/>
</dbReference>
<dbReference type="GO" id="GO:0043107">
    <property type="term" value="P:type IV pilus-dependent motility"/>
    <property type="evidence" value="ECO:0007669"/>
    <property type="project" value="InterPro"/>
</dbReference>
<evidence type="ECO:0000256" key="1">
    <source>
        <dbReference type="SAM" id="Coils"/>
    </source>
</evidence>
<evidence type="ECO:0000256" key="3">
    <source>
        <dbReference type="SAM" id="Phobius"/>
    </source>
</evidence>
<keyword evidence="1" id="KW-0175">Coiled coil</keyword>
<proteinExistence type="predicted"/>
<dbReference type="PIRSF" id="PIRSF016482">
    <property type="entry name" value="PilO"/>
    <property type="match status" value="1"/>
</dbReference>
<keyword evidence="3" id="KW-0812">Transmembrane</keyword>
<accession>A0A151Y009</accession>
<evidence type="ECO:0000313" key="5">
    <source>
        <dbReference type="Proteomes" id="UP000076276"/>
    </source>
</evidence>
<evidence type="ECO:0008006" key="6">
    <source>
        <dbReference type="Google" id="ProtNLM"/>
    </source>
</evidence>